<dbReference type="SUPFAM" id="SSF55136">
    <property type="entry name" value="Probable bacterial effector-binding domain"/>
    <property type="match status" value="1"/>
</dbReference>
<dbReference type="Proteomes" id="UP000190064">
    <property type="component" value="Unassembled WGS sequence"/>
</dbReference>
<dbReference type="InterPro" id="IPR018062">
    <property type="entry name" value="HTH_AraC-typ_CS"/>
</dbReference>
<dbReference type="Pfam" id="PF12833">
    <property type="entry name" value="HTH_18"/>
    <property type="match status" value="1"/>
</dbReference>
<evidence type="ECO:0000313" key="6">
    <source>
        <dbReference type="Proteomes" id="UP000190064"/>
    </source>
</evidence>
<sequence>MLAVCDYIYQHLDRDLTLDELSQVAHFSRYHFHRQFSQFMGVSVTRFVQQLRLKRAAYQLAFQPDRPITDIAFDARFERPESFTRAFRRGFAQSPSEFRHQADWMLWNHHYQNPTPDHQQETPVNVNIVTQPEMQIAVLEHKGPMEAVMASAGQFRQWRIETGYSPIASCKTFGIILCDPKNAAPEDFRFDIAGEVPQPVPENAFSIINKTMAAGRCAVVRHHGPHEGLDAKVYYLYGQWLPESGEELRDSPCYFHYHNFFPEVDEHELITDIYLPIV</sequence>
<dbReference type="Gene3D" id="1.10.10.60">
    <property type="entry name" value="Homeodomain-like"/>
    <property type="match status" value="2"/>
</dbReference>
<dbReference type="SUPFAM" id="SSF46689">
    <property type="entry name" value="Homeodomain-like"/>
    <property type="match status" value="2"/>
</dbReference>
<dbReference type="InterPro" id="IPR010499">
    <property type="entry name" value="AraC_E-bd"/>
</dbReference>
<dbReference type="Gene3D" id="3.20.80.10">
    <property type="entry name" value="Regulatory factor, effector binding domain"/>
    <property type="match status" value="1"/>
</dbReference>
<name>A0A1T1HCA6_OCELI</name>
<evidence type="ECO:0000313" key="5">
    <source>
        <dbReference type="EMBL" id="OOV87433.1"/>
    </source>
</evidence>
<dbReference type="PROSITE" id="PS01124">
    <property type="entry name" value="HTH_ARAC_FAMILY_2"/>
    <property type="match status" value="1"/>
</dbReference>
<dbReference type="PANTHER" id="PTHR40055">
    <property type="entry name" value="TRANSCRIPTIONAL REGULATOR YGIV-RELATED"/>
    <property type="match status" value="1"/>
</dbReference>
<evidence type="ECO:0000256" key="3">
    <source>
        <dbReference type="ARBA" id="ARBA00023163"/>
    </source>
</evidence>
<dbReference type="InterPro" id="IPR011256">
    <property type="entry name" value="Reg_factor_effector_dom_sf"/>
</dbReference>
<gene>
    <name evidence="5" type="ORF">BTA35_0210160</name>
</gene>
<evidence type="ECO:0000259" key="4">
    <source>
        <dbReference type="PROSITE" id="PS01124"/>
    </source>
</evidence>
<dbReference type="GO" id="GO:0043565">
    <property type="term" value="F:sequence-specific DNA binding"/>
    <property type="evidence" value="ECO:0007669"/>
    <property type="project" value="InterPro"/>
</dbReference>
<evidence type="ECO:0000256" key="2">
    <source>
        <dbReference type="ARBA" id="ARBA00023125"/>
    </source>
</evidence>
<keyword evidence="1" id="KW-0805">Transcription regulation</keyword>
<dbReference type="STRING" id="966.BTA35_0210160"/>
<dbReference type="AlphaFoldDB" id="A0A1T1HCA6"/>
<reference evidence="5" key="1">
    <citation type="submission" date="2017-02" db="EMBL/GenBank/DDBJ databases">
        <title>Draft Genome Sequence of the Salt Water Bacterium Oceanospirillum linum ATCC 11336.</title>
        <authorList>
            <person name="Trachtenberg A.M."/>
            <person name="Carney J.G."/>
            <person name="Linnane J.D."/>
            <person name="Rheaume B.A."/>
            <person name="Pitts N.L."/>
            <person name="Mykles D.L."/>
            <person name="Maclea K.S."/>
        </authorList>
    </citation>
    <scope>NUCLEOTIDE SEQUENCE [LARGE SCALE GENOMIC DNA]</scope>
    <source>
        <strain evidence="5">ATCC 11336</strain>
    </source>
</reference>
<organism evidence="5 6">
    <name type="scientific">Oceanospirillum linum</name>
    <dbReference type="NCBI Taxonomy" id="966"/>
    <lineage>
        <taxon>Bacteria</taxon>
        <taxon>Pseudomonadati</taxon>
        <taxon>Pseudomonadota</taxon>
        <taxon>Gammaproteobacteria</taxon>
        <taxon>Oceanospirillales</taxon>
        <taxon>Oceanospirillaceae</taxon>
        <taxon>Oceanospirillum</taxon>
    </lineage>
</organism>
<accession>A0A1T1HCA6</accession>
<evidence type="ECO:0000256" key="1">
    <source>
        <dbReference type="ARBA" id="ARBA00023015"/>
    </source>
</evidence>
<dbReference type="PANTHER" id="PTHR40055:SF1">
    <property type="entry name" value="TRANSCRIPTIONAL REGULATOR YGIV-RELATED"/>
    <property type="match status" value="1"/>
</dbReference>
<dbReference type="SMART" id="SM00871">
    <property type="entry name" value="AraC_E_bind"/>
    <property type="match status" value="1"/>
</dbReference>
<dbReference type="InterPro" id="IPR018060">
    <property type="entry name" value="HTH_AraC"/>
</dbReference>
<proteinExistence type="predicted"/>
<keyword evidence="3" id="KW-0804">Transcription</keyword>
<keyword evidence="6" id="KW-1185">Reference proteome</keyword>
<dbReference type="GO" id="GO:0003700">
    <property type="term" value="F:DNA-binding transcription factor activity"/>
    <property type="evidence" value="ECO:0007669"/>
    <property type="project" value="InterPro"/>
</dbReference>
<dbReference type="EMBL" id="MTSD02000003">
    <property type="protein sequence ID" value="OOV87433.1"/>
    <property type="molecule type" value="Genomic_DNA"/>
</dbReference>
<feature type="domain" description="HTH araC/xylS-type" evidence="4">
    <location>
        <begin position="2"/>
        <end position="101"/>
    </location>
</feature>
<keyword evidence="2" id="KW-0238">DNA-binding</keyword>
<dbReference type="Pfam" id="PF06445">
    <property type="entry name" value="GyrI-like"/>
    <property type="match status" value="1"/>
</dbReference>
<dbReference type="SMART" id="SM00342">
    <property type="entry name" value="HTH_ARAC"/>
    <property type="match status" value="1"/>
</dbReference>
<protein>
    <submittedName>
        <fullName evidence="5">AraC family transcriptional regulator</fullName>
    </submittedName>
</protein>
<dbReference type="InterPro" id="IPR029442">
    <property type="entry name" value="GyrI-like"/>
</dbReference>
<dbReference type="InterPro" id="IPR009057">
    <property type="entry name" value="Homeodomain-like_sf"/>
</dbReference>
<dbReference type="InterPro" id="IPR050908">
    <property type="entry name" value="SmbC-like"/>
</dbReference>
<comment type="caution">
    <text evidence="5">The sequence shown here is derived from an EMBL/GenBank/DDBJ whole genome shotgun (WGS) entry which is preliminary data.</text>
</comment>
<dbReference type="PROSITE" id="PS00041">
    <property type="entry name" value="HTH_ARAC_FAMILY_1"/>
    <property type="match status" value="1"/>
</dbReference>